<reference evidence="4 5" key="1">
    <citation type="submission" date="2007-02" db="EMBL/GenBank/DDBJ databases">
        <authorList>
            <person name="DeShazer D."/>
            <person name="Woods D.E."/>
            <person name="Nierman W.C."/>
        </authorList>
    </citation>
    <scope>NUCLEOTIDE SEQUENCE [LARGE SCALE GENOMIC DNA]</scope>
    <source>
        <strain evidence="4 5">1106a</strain>
    </source>
</reference>
<evidence type="ECO:0000256" key="3">
    <source>
        <dbReference type="SAM" id="MobiDB-lite"/>
    </source>
</evidence>
<dbReference type="GO" id="GO:0016020">
    <property type="term" value="C:membrane"/>
    <property type="evidence" value="ECO:0007669"/>
    <property type="project" value="InterPro"/>
</dbReference>
<sequence>MNAAQAAYERRKEGKNIMQTIRISPAVLAITAAAALSGCATVQTPTKGDPFEGFNRTMYTFNDKVDQYALKPVARGYQWAVPQPMRDSVTNFFSNIGDVYIAANNLVQLKIADGVGDIMRVVINTVFGVGGLFDVATLAKLPKHANDFGVTLGHYGVPSGPYLVLPLLGPSTVRDTAGLAVDYAGNPLTYVRPDGVSWGLFGLNLVNTRANLLGAGDVLEAAAIDKYSFVRNAYLQRRQALIGGATGAQSNLPDYGSEAPPPNYEMPEEGAAAPASGAASAPAAASAPTAASGAAPGAAEPASAAAPNPSSATNVPAQQVVPPSPGGIRFPSIRLH</sequence>
<dbReference type="InterPro" id="IPR007428">
    <property type="entry name" value="MlaA"/>
</dbReference>
<proteinExistence type="inferred from homology"/>
<evidence type="ECO:0000256" key="2">
    <source>
        <dbReference type="ARBA" id="ARBA00022729"/>
    </source>
</evidence>
<evidence type="ECO:0000313" key="4">
    <source>
        <dbReference type="EMBL" id="ABN89026.1"/>
    </source>
</evidence>
<dbReference type="KEGG" id="bpl:BURPS1106A_3732"/>
<name>A3P041_BURP0</name>
<dbReference type="Pfam" id="PF04333">
    <property type="entry name" value="MlaA"/>
    <property type="match status" value="1"/>
</dbReference>
<dbReference type="GO" id="GO:0120010">
    <property type="term" value="P:intermembrane phospholipid transfer"/>
    <property type="evidence" value="ECO:0007669"/>
    <property type="project" value="TreeGrafter"/>
</dbReference>
<dbReference type="AlphaFoldDB" id="A3P041"/>
<dbReference type="HOGENOM" id="CLU_059326_1_0_4"/>
<dbReference type="PANTHER" id="PTHR30035">
    <property type="entry name" value="LIPOPROTEIN VACJ-RELATED"/>
    <property type="match status" value="1"/>
</dbReference>
<keyword evidence="2" id="KW-0732">Signal</keyword>
<dbReference type="PRINTS" id="PR01805">
    <property type="entry name" value="VACJLIPOPROT"/>
</dbReference>
<protein>
    <submittedName>
        <fullName evidence="4">Lipoprotein, VacJ family</fullName>
    </submittedName>
</protein>
<gene>
    <name evidence="4" type="ordered locus">BURPS1106A_3732</name>
</gene>
<dbReference type="Proteomes" id="UP000006738">
    <property type="component" value="Chromosome I"/>
</dbReference>
<evidence type="ECO:0000256" key="1">
    <source>
        <dbReference type="ARBA" id="ARBA00010634"/>
    </source>
</evidence>
<accession>A3P041</accession>
<comment type="similarity">
    <text evidence="1">Belongs to the MlaA family.</text>
</comment>
<dbReference type="EMBL" id="CP000572">
    <property type="protein sequence ID" value="ABN89026.1"/>
    <property type="molecule type" value="Genomic_DNA"/>
</dbReference>
<dbReference type="PANTHER" id="PTHR30035:SF3">
    <property type="entry name" value="INTERMEMBRANE PHOSPHOLIPID TRANSPORT SYSTEM LIPOPROTEIN MLAA"/>
    <property type="match status" value="1"/>
</dbReference>
<feature type="region of interest" description="Disordered" evidence="3">
    <location>
        <begin position="246"/>
        <end position="336"/>
    </location>
</feature>
<evidence type="ECO:0000313" key="5">
    <source>
        <dbReference type="Proteomes" id="UP000006738"/>
    </source>
</evidence>
<feature type="compositionally biased region" description="Low complexity" evidence="3">
    <location>
        <begin position="270"/>
        <end position="312"/>
    </location>
</feature>
<keyword evidence="4" id="KW-0449">Lipoprotein</keyword>
<organism evidence="4 5">
    <name type="scientific">Burkholderia pseudomallei (strain 1106a)</name>
    <dbReference type="NCBI Taxonomy" id="357348"/>
    <lineage>
        <taxon>Bacteria</taxon>
        <taxon>Pseudomonadati</taxon>
        <taxon>Pseudomonadota</taxon>
        <taxon>Betaproteobacteria</taxon>
        <taxon>Burkholderiales</taxon>
        <taxon>Burkholderiaceae</taxon>
        <taxon>Burkholderia</taxon>
        <taxon>pseudomallei group</taxon>
    </lineage>
</organism>